<evidence type="ECO:0000256" key="7">
    <source>
        <dbReference type="ARBA" id="ARBA00022801"/>
    </source>
</evidence>
<keyword evidence="4" id="KW-0963">Cytoplasm</keyword>
<dbReference type="InterPro" id="IPR045090">
    <property type="entry name" value="Pept_M3A_M3B"/>
</dbReference>
<evidence type="ECO:0000256" key="2">
    <source>
        <dbReference type="ARBA" id="ARBA00004496"/>
    </source>
</evidence>
<protein>
    <recommendedName>
        <fullName evidence="12">Thimet oligopeptidase</fullName>
    </recommendedName>
</protein>
<comment type="cofactor">
    <cofactor evidence="1">
        <name>Zn(2+)</name>
        <dbReference type="ChEBI" id="CHEBI:29105"/>
    </cofactor>
</comment>
<dbReference type="EMBL" id="JBBWWQ010000012">
    <property type="protein sequence ID" value="KAK8934603.1"/>
    <property type="molecule type" value="Genomic_DNA"/>
</dbReference>
<dbReference type="SUPFAM" id="SSF55486">
    <property type="entry name" value="Metalloproteases ('zincins'), catalytic domain"/>
    <property type="match status" value="1"/>
</dbReference>
<dbReference type="PANTHER" id="PTHR11804:SF82">
    <property type="entry name" value="THIMET OLIGOPEPTIDASE-RELATED"/>
    <property type="match status" value="1"/>
</dbReference>
<evidence type="ECO:0000313" key="11">
    <source>
        <dbReference type="Proteomes" id="UP001418222"/>
    </source>
</evidence>
<evidence type="ECO:0000256" key="4">
    <source>
        <dbReference type="ARBA" id="ARBA00022490"/>
    </source>
</evidence>
<gene>
    <name evidence="10" type="ORF">KSP39_PZI014307</name>
</gene>
<dbReference type="GO" id="GO:0006508">
    <property type="term" value="P:proteolysis"/>
    <property type="evidence" value="ECO:0007669"/>
    <property type="project" value="UniProtKB-KW"/>
</dbReference>
<name>A0AAP0BB43_9ASPA</name>
<evidence type="ECO:0000256" key="8">
    <source>
        <dbReference type="ARBA" id="ARBA00022833"/>
    </source>
</evidence>
<dbReference type="GO" id="GO:0046872">
    <property type="term" value="F:metal ion binding"/>
    <property type="evidence" value="ECO:0007669"/>
    <property type="project" value="UniProtKB-KW"/>
</dbReference>
<dbReference type="AlphaFoldDB" id="A0AAP0BB43"/>
<proteinExistence type="inferred from homology"/>
<dbReference type="GO" id="GO:0004222">
    <property type="term" value="F:metalloendopeptidase activity"/>
    <property type="evidence" value="ECO:0007669"/>
    <property type="project" value="InterPro"/>
</dbReference>
<keyword evidence="5" id="KW-0645">Protease</keyword>
<keyword evidence="6" id="KW-0479">Metal-binding</keyword>
<dbReference type="InterPro" id="IPR024080">
    <property type="entry name" value="Neurolysin/TOP_N"/>
</dbReference>
<evidence type="ECO:0000256" key="5">
    <source>
        <dbReference type="ARBA" id="ARBA00022670"/>
    </source>
</evidence>
<keyword evidence="9" id="KW-0482">Metalloprotease</keyword>
<evidence type="ECO:0000256" key="6">
    <source>
        <dbReference type="ARBA" id="ARBA00022723"/>
    </source>
</evidence>
<dbReference type="GO" id="GO:0005737">
    <property type="term" value="C:cytoplasm"/>
    <property type="evidence" value="ECO:0007669"/>
    <property type="project" value="UniProtKB-SubCell"/>
</dbReference>
<dbReference type="Proteomes" id="UP001418222">
    <property type="component" value="Unassembled WGS sequence"/>
</dbReference>
<keyword evidence="8" id="KW-0862">Zinc</keyword>
<accession>A0AAP0BB43</accession>
<evidence type="ECO:0000256" key="1">
    <source>
        <dbReference type="ARBA" id="ARBA00001947"/>
    </source>
</evidence>
<dbReference type="InterPro" id="IPR024077">
    <property type="entry name" value="Neurolysin/TOP_dom2"/>
</dbReference>
<keyword evidence="7" id="KW-0378">Hydrolase</keyword>
<comment type="subcellular location">
    <subcellularLocation>
        <location evidence="2">Cytoplasm</location>
    </subcellularLocation>
</comment>
<evidence type="ECO:0000256" key="3">
    <source>
        <dbReference type="ARBA" id="ARBA00006040"/>
    </source>
</evidence>
<dbReference type="Gene3D" id="1.20.1050.40">
    <property type="entry name" value="Endopeptidase. Chain P, domain 1"/>
    <property type="match status" value="1"/>
</dbReference>
<keyword evidence="11" id="KW-1185">Reference proteome</keyword>
<dbReference type="PANTHER" id="PTHR11804">
    <property type="entry name" value="PROTEASE M3 THIMET OLIGOPEPTIDASE-RELATED"/>
    <property type="match status" value="1"/>
</dbReference>
<comment type="similarity">
    <text evidence="3">Belongs to the peptidase M3 family.</text>
</comment>
<organism evidence="10 11">
    <name type="scientific">Platanthera zijinensis</name>
    <dbReference type="NCBI Taxonomy" id="2320716"/>
    <lineage>
        <taxon>Eukaryota</taxon>
        <taxon>Viridiplantae</taxon>
        <taxon>Streptophyta</taxon>
        <taxon>Embryophyta</taxon>
        <taxon>Tracheophyta</taxon>
        <taxon>Spermatophyta</taxon>
        <taxon>Magnoliopsida</taxon>
        <taxon>Liliopsida</taxon>
        <taxon>Asparagales</taxon>
        <taxon>Orchidaceae</taxon>
        <taxon>Orchidoideae</taxon>
        <taxon>Orchideae</taxon>
        <taxon>Orchidinae</taxon>
        <taxon>Platanthera</taxon>
    </lineage>
</organism>
<evidence type="ECO:0000256" key="9">
    <source>
        <dbReference type="ARBA" id="ARBA00023049"/>
    </source>
</evidence>
<dbReference type="Gene3D" id="1.10.1370.10">
    <property type="entry name" value="Neurolysin, domain 3"/>
    <property type="match status" value="1"/>
</dbReference>
<reference evidence="10 11" key="1">
    <citation type="journal article" date="2022" name="Nat. Plants">
        <title>Genomes of leafy and leafless Platanthera orchids illuminate the evolution of mycoheterotrophy.</title>
        <authorList>
            <person name="Li M.H."/>
            <person name="Liu K.W."/>
            <person name="Li Z."/>
            <person name="Lu H.C."/>
            <person name="Ye Q.L."/>
            <person name="Zhang D."/>
            <person name="Wang J.Y."/>
            <person name="Li Y.F."/>
            <person name="Zhong Z.M."/>
            <person name="Liu X."/>
            <person name="Yu X."/>
            <person name="Liu D.K."/>
            <person name="Tu X.D."/>
            <person name="Liu B."/>
            <person name="Hao Y."/>
            <person name="Liao X.Y."/>
            <person name="Jiang Y.T."/>
            <person name="Sun W.H."/>
            <person name="Chen J."/>
            <person name="Chen Y.Q."/>
            <person name="Ai Y."/>
            <person name="Zhai J.W."/>
            <person name="Wu S.S."/>
            <person name="Zhou Z."/>
            <person name="Hsiao Y.Y."/>
            <person name="Wu W.L."/>
            <person name="Chen Y.Y."/>
            <person name="Lin Y.F."/>
            <person name="Hsu J.L."/>
            <person name="Li C.Y."/>
            <person name="Wang Z.W."/>
            <person name="Zhao X."/>
            <person name="Zhong W.Y."/>
            <person name="Ma X.K."/>
            <person name="Ma L."/>
            <person name="Huang J."/>
            <person name="Chen G.Z."/>
            <person name="Huang M.Z."/>
            <person name="Huang L."/>
            <person name="Peng D.H."/>
            <person name="Luo Y.B."/>
            <person name="Zou S.Q."/>
            <person name="Chen S.P."/>
            <person name="Lan S."/>
            <person name="Tsai W.C."/>
            <person name="Van de Peer Y."/>
            <person name="Liu Z.J."/>
        </authorList>
    </citation>
    <scope>NUCLEOTIDE SEQUENCE [LARGE SCALE GENOMIC DNA]</scope>
    <source>
        <strain evidence="10">Lor287</strain>
    </source>
</reference>
<dbReference type="GO" id="GO:0006518">
    <property type="term" value="P:peptide metabolic process"/>
    <property type="evidence" value="ECO:0007669"/>
    <property type="project" value="TreeGrafter"/>
</dbReference>
<evidence type="ECO:0008006" key="12">
    <source>
        <dbReference type="Google" id="ProtNLM"/>
    </source>
</evidence>
<comment type="caution">
    <text evidence="10">The sequence shown here is derived from an EMBL/GenBank/DDBJ whole genome shotgun (WGS) entry which is preliminary data.</text>
</comment>
<dbReference type="FunFam" id="1.20.1050.40:FF:000001">
    <property type="entry name" value="Thimet oligopeptidase 1"/>
    <property type="match status" value="1"/>
</dbReference>
<sequence>MAKTRRANRILVFTGAAGLVAVAVNLLISAINAHKQKNKKKRNLPGSNFCSNLSVSEIHQLTDSIIAKSNEIHDLVASVCLTKVSYKNAIAPLVDLEEYQYPLVQSCLFQKMVATSDDLRTASADAERRINSHFLMCRKREDVYRVIKSLDKMGECLGPEAKLYVQRLVKDFERNGANLCSSKKKEMENLRSKIEKLSLEYIGNLNKDNSFLYFSEKELIGMPPQFLKSLKKTEKGELRVYLNSCHVSPILEYCKIGSTRKSVAVGYWQRCGRQNLSILENLTQWFTM</sequence>
<evidence type="ECO:0000313" key="10">
    <source>
        <dbReference type="EMBL" id="KAK8934603.1"/>
    </source>
</evidence>